<evidence type="ECO:0000259" key="1">
    <source>
        <dbReference type="PROSITE" id="PS50097"/>
    </source>
</evidence>
<gene>
    <name evidence="2" type="ORF">PCOR1329_LOCUS78135</name>
</gene>
<reference evidence="2" key="1">
    <citation type="submission" date="2023-10" db="EMBL/GenBank/DDBJ databases">
        <authorList>
            <person name="Chen Y."/>
            <person name="Shah S."/>
            <person name="Dougan E. K."/>
            <person name="Thang M."/>
            <person name="Chan C."/>
        </authorList>
    </citation>
    <scope>NUCLEOTIDE SEQUENCE [LARGE SCALE GENOMIC DNA]</scope>
</reference>
<accession>A0ABN9XMA7</accession>
<dbReference type="CDD" id="cd18186">
    <property type="entry name" value="BTB_POZ_ZBTB_KLHL-like"/>
    <property type="match status" value="1"/>
</dbReference>
<dbReference type="Pfam" id="PF00651">
    <property type="entry name" value="BTB"/>
    <property type="match status" value="1"/>
</dbReference>
<evidence type="ECO:0000313" key="3">
    <source>
        <dbReference type="Proteomes" id="UP001189429"/>
    </source>
</evidence>
<dbReference type="Proteomes" id="UP001189429">
    <property type="component" value="Unassembled WGS sequence"/>
</dbReference>
<dbReference type="InterPro" id="IPR000210">
    <property type="entry name" value="BTB/POZ_dom"/>
</dbReference>
<dbReference type="EMBL" id="CAUYUJ010020868">
    <property type="protein sequence ID" value="CAK0901036.1"/>
    <property type="molecule type" value="Genomic_DNA"/>
</dbReference>
<dbReference type="SMART" id="SM00225">
    <property type="entry name" value="BTB"/>
    <property type="match status" value="1"/>
</dbReference>
<dbReference type="InterPro" id="IPR011333">
    <property type="entry name" value="SKP1/BTB/POZ_sf"/>
</dbReference>
<protein>
    <recommendedName>
        <fullName evidence="1">BTB domain-containing protein</fullName>
    </recommendedName>
</protein>
<keyword evidence="3" id="KW-1185">Reference proteome</keyword>
<organism evidence="2 3">
    <name type="scientific">Prorocentrum cordatum</name>
    <dbReference type="NCBI Taxonomy" id="2364126"/>
    <lineage>
        <taxon>Eukaryota</taxon>
        <taxon>Sar</taxon>
        <taxon>Alveolata</taxon>
        <taxon>Dinophyceae</taxon>
        <taxon>Prorocentrales</taxon>
        <taxon>Prorocentraceae</taxon>
        <taxon>Prorocentrum</taxon>
    </lineage>
</organism>
<evidence type="ECO:0000313" key="2">
    <source>
        <dbReference type="EMBL" id="CAK0901036.1"/>
    </source>
</evidence>
<feature type="domain" description="BTB" evidence="1">
    <location>
        <begin position="121"/>
        <end position="184"/>
    </location>
</feature>
<sequence length="297" mass="31789">MAGGRRDAMGRLPEGKGAERSSFAEWGVCKDFGLFDDAFGRGLPEDALTLRARVAWIEPRADSLLPNEVVSVGRNAAPSFAGAEGSIQADLAALWCARQARCAGPSGGPALFSVAGLSVSGDVVLVCEQQRFDADRAILAARSSFFRAMLSNRQYREAAQHEVELPDLSARTLAAALRFVYTDEGPDLRTQEEAEDLLVAASKLGISGMMRLCSDRLRDQWLTVASAVSLLRLADEHGASALRSEALAVIGANFDHVKATPEWEELLRSGMNPSLIQDTLQAVADAAIFAGRASIKL</sequence>
<comment type="caution">
    <text evidence="2">The sequence shown here is derived from an EMBL/GenBank/DDBJ whole genome shotgun (WGS) entry which is preliminary data.</text>
</comment>
<dbReference type="PROSITE" id="PS50097">
    <property type="entry name" value="BTB"/>
    <property type="match status" value="1"/>
</dbReference>
<dbReference type="PANTHER" id="PTHR24413">
    <property type="entry name" value="SPECKLE-TYPE POZ PROTEIN"/>
    <property type="match status" value="1"/>
</dbReference>
<dbReference type="Gene3D" id="3.30.710.10">
    <property type="entry name" value="Potassium Channel Kv1.1, Chain A"/>
    <property type="match status" value="1"/>
</dbReference>
<dbReference type="Gene3D" id="1.25.40.420">
    <property type="match status" value="1"/>
</dbReference>
<proteinExistence type="predicted"/>
<name>A0ABN9XMA7_9DINO</name>
<dbReference type="SUPFAM" id="SSF54695">
    <property type="entry name" value="POZ domain"/>
    <property type="match status" value="1"/>
</dbReference>